<dbReference type="InterPro" id="IPR002586">
    <property type="entry name" value="CobQ/CobB/MinD/ParA_Nub-bd_dom"/>
</dbReference>
<feature type="region of interest" description="Disordered" evidence="1">
    <location>
        <begin position="1"/>
        <end position="195"/>
    </location>
</feature>
<dbReference type="SUPFAM" id="SSF52540">
    <property type="entry name" value="P-loop containing nucleoside triphosphate hydrolases"/>
    <property type="match status" value="1"/>
</dbReference>
<gene>
    <name evidence="3" type="ORF">GA752_08230</name>
</gene>
<accession>A0A7J5MWP2</accession>
<proteinExistence type="predicted"/>
<evidence type="ECO:0000313" key="4">
    <source>
        <dbReference type="Proteomes" id="UP000437631"/>
    </source>
</evidence>
<dbReference type="Gene3D" id="3.40.50.300">
    <property type="entry name" value="P-loop containing nucleotide triphosphate hydrolases"/>
    <property type="match status" value="1"/>
</dbReference>
<feature type="compositionally biased region" description="Low complexity" evidence="1">
    <location>
        <begin position="95"/>
        <end position="107"/>
    </location>
</feature>
<dbReference type="Proteomes" id="UP000437631">
    <property type="component" value="Unassembled WGS sequence"/>
</dbReference>
<organism evidence="3 4">
    <name type="scientific">Bifidobacterium adolescentis</name>
    <dbReference type="NCBI Taxonomy" id="1680"/>
    <lineage>
        <taxon>Bacteria</taxon>
        <taxon>Bacillati</taxon>
        <taxon>Actinomycetota</taxon>
        <taxon>Actinomycetes</taxon>
        <taxon>Bifidobacteriales</taxon>
        <taxon>Bifidobacteriaceae</taxon>
        <taxon>Bifidobacterium</taxon>
    </lineage>
</organism>
<evidence type="ECO:0000313" key="3">
    <source>
        <dbReference type="EMBL" id="KAB5744746.1"/>
    </source>
</evidence>
<dbReference type="GO" id="GO:0016301">
    <property type="term" value="F:kinase activity"/>
    <property type="evidence" value="ECO:0007669"/>
    <property type="project" value="UniProtKB-KW"/>
</dbReference>
<comment type="caution">
    <text evidence="3">The sequence shown here is derived from an EMBL/GenBank/DDBJ whole genome shotgun (WGS) entry which is preliminary data.</text>
</comment>
<keyword evidence="3" id="KW-0418">Kinase</keyword>
<dbReference type="EMBL" id="WDLT01000009">
    <property type="protein sequence ID" value="KAB5744746.1"/>
    <property type="molecule type" value="Genomic_DNA"/>
</dbReference>
<keyword evidence="3" id="KW-0808">Transferase</keyword>
<feature type="compositionally biased region" description="Basic residues" evidence="1">
    <location>
        <begin position="46"/>
        <end position="58"/>
    </location>
</feature>
<dbReference type="Pfam" id="PF01656">
    <property type="entry name" value="CbiA"/>
    <property type="match status" value="1"/>
</dbReference>
<evidence type="ECO:0000259" key="2">
    <source>
        <dbReference type="Pfam" id="PF01656"/>
    </source>
</evidence>
<feature type="compositionally biased region" description="Polar residues" evidence="1">
    <location>
        <begin position="18"/>
        <end position="28"/>
    </location>
</feature>
<feature type="compositionally biased region" description="Basic residues" evidence="1">
    <location>
        <begin position="1"/>
        <end position="11"/>
    </location>
</feature>
<evidence type="ECO:0000256" key="1">
    <source>
        <dbReference type="SAM" id="MobiDB-lite"/>
    </source>
</evidence>
<name>A0A7J5MWP2_BIFAD</name>
<feature type="domain" description="CobQ/CobB/MinD/ParA nucleotide binding" evidence="2">
    <location>
        <begin position="247"/>
        <end position="286"/>
    </location>
</feature>
<sequence>MSYRPSGRRRSRPWETSPARNGSGQSRTAAAWAGPMTPGLIARGPPGRHGRAGRRSRRASAPDPWHWWWTASPSGPGSARTRGVRRRAARPCPSGRRPAARWRAPTRTPRRPRPAAGGRGWRCGRPAARTSDRHRRSCRSAPPARRARSRRGRGPPGSRGPGRRWHGPWPSPCAASGGASGPAPAPPEAPAARSTGLRCSIDPHRTYAVPFRLGDACMWRLCGGSTGFSARIGGGMAKGKRHTATAFVTGGSGGVGKSFTARALAQALGSHGYVTLLVDGNPGQQSQRAFLGVDWSRGIEDVGISGAMASVLRPREVKAAFGFLPGPMAPQDPDLLDRYGDALVRLEGSCDFIIVDSDRLDGTQWDDPDTFAGGLIRPLVEKAGARLVFRVGQSGSQLDDGMAALSAVGLPERTIVAAQCAGGRKPRPDRQWRDMLDGLATYAGTDAWTGESARIVDTGLRGFEPGSEPDWLVRTAVWLGADKSRFHKERKGGLWGRRTR</sequence>
<protein>
    <submittedName>
        <fullName evidence="3">CpsD/CapB family tyrosine-protein kinase</fullName>
    </submittedName>
</protein>
<dbReference type="AlphaFoldDB" id="A0A7J5MWP2"/>
<dbReference type="InterPro" id="IPR027417">
    <property type="entry name" value="P-loop_NTPase"/>
</dbReference>
<reference evidence="3 4" key="1">
    <citation type="journal article" date="2019" name="Nat. Med.">
        <title>A library of human gut bacterial isolates paired with longitudinal multiomics data enables mechanistic microbiome research.</title>
        <authorList>
            <person name="Poyet M."/>
            <person name="Groussin M."/>
            <person name="Gibbons S.M."/>
            <person name="Avila-Pacheco J."/>
            <person name="Jiang X."/>
            <person name="Kearney S.M."/>
            <person name="Perrotta A.R."/>
            <person name="Berdy B."/>
            <person name="Zhao S."/>
            <person name="Lieberman T.D."/>
            <person name="Swanson P.K."/>
            <person name="Smith M."/>
            <person name="Roesemann S."/>
            <person name="Alexander J.E."/>
            <person name="Rich S.A."/>
            <person name="Livny J."/>
            <person name="Vlamakis H."/>
            <person name="Clish C."/>
            <person name="Bullock K."/>
            <person name="Deik A."/>
            <person name="Scott J."/>
            <person name="Pierce K.A."/>
            <person name="Xavier R.J."/>
            <person name="Alm E.J."/>
        </authorList>
    </citation>
    <scope>NUCLEOTIDE SEQUENCE [LARGE SCALE GENOMIC DNA]</scope>
    <source>
        <strain evidence="3 4">BIOML-A190</strain>
    </source>
</reference>